<protein>
    <submittedName>
        <fullName evidence="1">Uncharacterized protein</fullName>
    </submittedName>
</protein>
<reference evidence="1" key="1">
    <citation type="journal article" date="2021" name="Proc. Natl. Acad. Sci. U.S.A.">
        <title>A Catalog of Tens of Thousands of Viruses from Human Metagenomes Reveals Hidden Associations with Chronic Diseases.</title>
        <authorList>
            <person name="Tisza M.J."/>
            <person name="Buck C.B."/>
        </authorList>
    </citation>
    <scope>NUCLEOTIDE SEQUENCE</scope>
    <source>
        <strain evidence="1">Ctk251</strain>
    </source>
</reference>
<dbReference type="EMBL" id="BK014979">
    <property type="protein sequence ID" value="DAD85318.1"/>
    <property type="molecule type" value="Genomic_DNA"/>
</dbReference>
<evidence type="ECO:0000313" key="1">
    <source>
        <dbReference type="EMBL" id="DAD85318.1"/>
    </source>
</evidence>
<accession>A0A8S5MSN7</accession>
<proteinExistence type="predicted"/>
<sequence>MNKPSLQVMNYIALVQSSVIAIDEVPAYLKADVEKWLAFFKNGKVGGEDNGLAN</sequence>
<organism evidence="1">
    <name type="scientific">Myoviridae sp. ctk251</name>
    <dbReference type="NCBI Taxonomy" id="2826689"/>
    <lineage>
        <taxon>Viruses</taxon>
        <taxon>Duplodnaviria</taxon>
        <taxon>Heunggongvirae</taxon>
        <taxon>Uroviricota</taxon>
        <taxon>Caudoviricetes</taxon>
    </lineage>
</organism>
<name>A0A8S5MSN7_9CAUD</name>